<dbReference type="CDD" id="cd00156">
    <property type="entry name" value="REC"/>
    <property type="match status" value="1"/>
</dbReference>
<feature type="domain" description="Response regulatory" evidence="19">
    <location>
        <begin position="835"/>
        <end position="953"/>
    </location>
</feature>
<dbReference type="InterPro" id="IPR011006">
    <property type="entry name" value="CheY-like_superfamily"/>
</dbReference>
<dbReference type="PROSITE" id="PS50894">
    <property type="entry name" value="HPT"/>
    <property type="match status" value="1"/>
</dbReference>
<keyword evidence="13 17" id="KW-0472">Membrane</keyword>
<dbReference type="Gene3D" id="3.30.565.10">
    <property type="entry name" value="Histidine kinase-like ATPase, C-terminal domain"/>
    <property type="match status" value="1"/>
</dbReference>
<dbReference type="InterPro" id="IPR005467">
    <property type="entry name" value="His_kinase_dom"/>
</dbReference>
<feature type="coiled-coil region" evidence="16">
    <location>
        <begin position="397"/>
        <end position="431"/>
    </location>
</feature>
<keyword evidence="6" id="KW-0808">Transferase</keyword>
<feature type="domain" description="HAMP" evidence="20">
    <location>
        <begin position="353"/>
        <end position="405"/>
    </location>
</feature>
<feature type="modified residue" description="Phosphohistidine" evidence="14">
    <location>
        <position position="1074"/>
    </location>
</feature>
<dbReference type="GO" id="GO:0005524">
    <property type="term" value="F:ATP binding"/>
    <property type="evidence" value="ECO:0007669"/>
    <property type="project" value="UniProtKB-KW"/>
</dbReference>
<dbReference type="CDD" id="cd00082">
    <property type="entry name" value="HisKA"/>
    <property type="match status" value="1"/>
</dbReference>
<dbReference type="EC" id="2.7.13.3" evidence="3"/>
<comment type="subcellular location">
    <subcellularLocation>
        <location evidence="2">Cell membrane</location>
        <topology evidence="2">Multi-pass membrane protein</topology>
    </subcellularLocation>
</comment>
<dbReference type="GO" id="GO:0000155">
    <property type="term" value="F:phosphorelay sensor kinase activity"/>
    <property type="evidence" value="ECO:0007669"/>
    <property type="project" value="InterPro"/>
</dbReference>
<evidence type="ECO:0000259" key="21">
    <source>
        <dbReference type="PROSITE" id="PS50894"/>
    </source>
</evidence>
<feature type="modified residue" description="4-aspartylphosphate" evidence="15">
    <location>
        <position position="739"/>
    </location>
</feature>
<dbReference type="CDD" id="cd16922">
    <property type="entry name" value="HATPase_EvgS-ArcB-TorS-like"/>
    <property type="match status" value="1"/>
</dbReference>
<dbReference type="InterPro" id="IPR004358">
    <property type="entry name" value="Sig_transdc_His_kin-like_C"/>
</dbReference>
<dbReference type="SUPFAM" id="SSF47384">
    <property type="entry name" value="Homodimeric domain of signal transducing histidine kinase"/>
    <property type="match status" value="1"/>
</dbReference>
<evidence type="ECO:0000259" key="18">
    <source>
        <dbReference type="PROSITE" id="PS50109"/>
    </source>
</evidence>
<feature type="domain" description="Response regulatory" evidence="19">
    <location>
        <begin position="685"/>
        <end position="805"/>
    </location>
</feature>
<accession>A0A1V4T2R6</accession>
<evidence type="ECO:0000259" key="19">
    <source>
        <dbReference type="PROSITE" id="PS50110"/>
    </source>
</evidence>
<dbReference type="CDD" id="cd06225">
    <property type="entry name" value="HAMP"/>
    <property type="match status" value="1"/>
</dbReference>
<evidence type="ECO:0000259" key="20">
    <source>
        <dbReference type="PROSITE" id="PS50885"/>
    </source>
</evidence>
<keyword evidence="7 17" id="KW-0812">Transmembrane</keyword>
<dbReference type="InterPro" id="IPR036097">
    <property type="entry name" value="HisK_dim/P_sf"/>
</dbReference>
<dbReference type="RefSeq" id="WP_080051878.1">
    <property type="nucleotide sequence ID" value="NZ_MTSM01000017.1"/>
</dbReference>
<evidence type="ECO:0000256" key="11">
    <source>
        <dbReference type="ARBA" id="ARBA00022989"/>
    </source>
</evidence>
<feature type="domain" description="HPt" evidence="21">
    <location>
        <begin position="1035"/>
        <end position="1128"/>
    </location>
</feature>
<dbReference type="Pfam" id="PF02518">
    <property type="entry name" value="HATPase_c"/>
    <property type="match status" value="1"/>
</dbReference>
<dbReference type="InterPro" id="IPR008207">
    <property type="entry name" value="Sig_transdc_His_kin_Hpt_dom"/>
</dbReference>
<feature type="domain" description="Histidine kinase" evidence="18">
    <location>
        <begin position="445"/>
        <end position="666"/>
    </location>
</feature>
<dbReference type="InterPro" id="IPR036641">
    <property type="entry name" value="HPT_dom_sf"/>
</dbReference>
<evidence type="ECO:0000256" key="10">
    <source>
        <dbReference type="ARBA" id="ARBA00022840"/>
    </source>
</evidence>
<dbReference type="SMART" id="SM00448">
    <property type="entry name" value="REC"/>
    <property type="match status" value="2"/>
</dbReference>
<evidence type="ECO:0000256" key="2">
    <source>
        <dbReference type="ARBA" id="ARBA00004651"/>
    </source>
</evidence>
<protein>
    <recommendedName>
        <fullName evidence="3">histidine kinase</fullName>
        <ecNumber evidence="3">2.7.13.3</ecNumber>
    </recommendedName>
</protein>
<dbReference type="PROSITE" id="PS50109">
    <property type="entry name" value="HIS_KIN"/>
    <property type="match status" value="1"/>
</dbReference>
<dbReference type="PROSITE" id="PS50885">
    <property type="entry name" value="HAMP"/>
    <property type="match status" value="1"/>
</dbReference>
<dbReference type="Proteomes" id="UP000191418">
    <property type="component" value="Unassembled WGS sequence"/>
</dbReference>
<keyword evidence="5 15" id="KW-0597">Phosphoprotein</keyword>
<dbReference type="CDD" id="cd00088">
    <property type="entry name" value="HPT"/>
    <property type="match status" value="1"/>
</dbReference>
<keyword evidence="4" id="KW-1003">Cell membrane</keyword>
<organism evidence="22 23">
    <name type="scientific">Oceanospirillum multiglobuliferum</name>
    <dbReference type="NCBI Taxonomy" id="64969"/>
    <lineage>
        <taxon>Bacteria</taxon>
        <taxon>Pseudomonadati</taxon>
        <taxon>Pseudomonadota</taxon>
        <taxon>Gammaproteobacteria</taxon>
        <taxon>Oceanospirillales</taxon>
        <taxon>Oceanospirillaceae</taxon>
        <taxon>Oceanospirillum</taxon>
    </lineage>
</organism>
<dbReference type="PROSITE" id="PS50110">
    <property type="entry name" value="RESPONSE_REGULATORY"/>
    <property type="match status" value="2"/>
</dbReference>
<evidence type="ECO:0000256" key="8">
    <source>
        <dbReference type="ARBA" id="ARBA00022741"/>
    </source>
</evidence>
<dbReference type="Pfam" id="PF00672">
    <property type="entry name" value="HAMP"/>
    <property type="match status" value="1"/>
</dbReference>
<dbReference type="Pfam" id="PF01627">
    <property type="entry name" value="Hpt"/>
    <property type="match status" value="1"/>
</dbReference>
<dbReference type="FunFam" id="1.10.287.130:FF:000004">
    <property type="entry name" value="Ethylene receptor 1"/>
    <property type="match status" value="1"/>
</dbReference>
<dbReference type="InterPro" id="IPR003661">
    <property type="entry name" value="HisK_dim/P_dom"/>
</dbReference>
<name>A0A1V4T2R6_9GAMM</name>
<feature type="modified residue" description="4-aspartylphosphate" evidence="15">
    <location>
        <position position="884"/>
    </location>
</feature>
<dbReference type="AlphaFoldDB" id="A0A1V4T2R6"/>
<comment type="caution">
    <text evidence="22">The sequence shown here is derived from an EMBL/GenBank/DDBJ whole genome shotgun (WGS) entry which is preliminary data.</text>
</comment>
<dbReference type="Gene3D" id="3.40.50.2300">
    <property type="match status" value="2"/>
</dbReference>
<dbReference type="InterPro" id="IPR001789">
    <property type="entry name" value="Sig_transdc_resp-reg_receiver"/>
</dbReference>
<dbReference type="SUPFAM" id="SSF158472">
    <property type="entry name" value="HAMP domain-like"/>
    <property type="match status" value="1"/>
</dbReference>
<dbReference type="InterPro" id="IPR003594">
    <property type="entry name" value="HATPase_dom"/>
</dbReference>
<keyword evidence="16" id="KW-0175">Coiled coil</keyword>
<evidence type="ECO:0000256" key="16">
    <source>
        <dbReference type="SAM" id="Coils"/>
    </source>
</evidence>
<dbReference type="Gene3D" id="6.10.340.10">
    <property type="match status" value="1"/>
</dbReference>
<keyword evidence="23" id="KW-1185">Reference proteome</keyword>
<proteinExistence type="predicted"/>
<keyword evidence="12" id="KW-0902">Two-component regulatory system</keyword>
<evidence type="ECO:0000313" key="22">
    <source>
        <dbReference type="EMBL" id="OPX54846.1"/>
    </source>
</evidence>
<evidence type="ECO:0000256" key="17">
    <source>
        <dbReference type="SAM" id="Phobius"/>
    </source>
</evidence>
<dbReference type="CDD" id="cd17546">
    <property type="entry name" value="REC_hyHK_CKI1_RcsC-like"/>
    <property type="match status" value="1"/>
</dbReference>
<evidence type="ECO:0000256" key="14">
    <source>
        <dbReference type="PROSITE-ProRule" id="PRU00110"/>
    </source>
</evidence>
<dbReference type="Pfam" id="PF00072">
    <property type="entry name" value="Response_reg"/>
    <property type="match status" value="2"/>
</dbReference>
<feature type="transmembrane region" description="Helical" evidence="17">
    <location>
        <begin position="333"/>
        <end position="355"/>
    </location>
</feature>
<dbReference type="Gene3D" id="1.20.120.160">
    <property type="entry name" value="HPT domain"/>
    <property type="match status" value="1"/>
</dbReference>
<dbReference type="STRING" id="64969.SAMN02745127_01364"/>
<gene>
    <name evidence="22" type="ORF">BTE48_12070</name>
</gene>
<dbReference type="SMART" id="SM00388">
    <property type="entry name" value="HisKA"/>
    <property type="match status" value="1"/>
</dbReference>
<comment type="catalytic activity">
    <reaction evidence="1">
        <text>ATP + protein L-histidine = ADP + protein N-phospho-L-histidine.</text>
        <dbReference type="EC" id="2.7.13.3"/>
    </reaction>
</comment>
<evidence type="ECO:0000313" key="23">
    <source>
        <dbReference type="Proteomes" id="UP000191418"/>
    </source>
</evidence>
<dbReference type="Gene3D" id="1.10.287.130">
    <property type="match status" value="1"/>
</dbReference>
<evidence type="ECO:0000256" key="6">
    <source>
        <dbReference type="ARBA" id="ARBA00022679"/>
    </source>
</evidence>
<keyword evidence="10" id="KW-0067">ATP-binding</keyword>
<evidence type="ECO:0000256" key="3">
    <source>
        <dbReference type="ARBA" id="ARBA00012438"/>
    </source>
</evidence>
<keyword evidence="11 17" id="KW-1133">Transmembrane helix</keyword>
<dbReference type="SUPFAM" id="SSF55874">
    <property type="entry name" value="ATPase domain of HSP90 chaperone/DNA topoisomerase II/histidine kinase"/>
    <property type="match status" value="1"/>
</dbReference>
<dbReference type="PANTHER" id="PTHR45339:SF1">
    <property type="entry name" value="HYBRID SIGNAL TRANSDUCTION HISTIDINE KINASE J"/>
    <property type="match status" value="1"/>
</dbReference>
<keyword evidence="8" id="KW-0547">Nucleotide-binding</keyword>
<dbReference type="GO" id="GO:0005886">
    <property type="term" value="C:plasma membrane"/>
    <property type="evidence" value="ECO:0007669"/>
    <property type="project" value="UniProtKB-SubCell"/>
</dbReference>
<evidence type="ECO:0000256" key="13">
    <source>
        <dbReference type="ARBA" id="ARBA00023136"/>
    </source>
</evidence>
<dbReference type="SMART" id="SM00387">
    <property type="entry name" value="HATPase_c"/>
    <property type="match status" value="1"/>
</dbReference>
<evidence type="ECO:0000256" key="1">
    <source>
        <dbReference type="ARBA" id="ARBA00000085"/>
    </source>
</evidence>
<dbReference type="SUPFAM" id="SSF47226">
    <property type="entry name" value="Histidine-containing phosphotransfer domain, HPT domain"/>
    <property type="match status" value="1"/>
</dbReference>
<evidence type="ECO:0000256" key="4">
    <source>
        <dbReference type="ARBA" id="ARBA00022475"/>
    </source>
</evidence>
<dbReference type="InterPro" id="IPR036890">
    <property type="entry name" value="HATPase_C_sf"/>
</dbReference>
<dbReference type="InterPro" id="IPR003660">
    <property type="entry name" value="HAMP_dom"/>
</dbReference>
<dbReference type="SMART" id="SM00304">
    <property type="entry name" value="HAMP"/>
    <property type="match status" value="1"/>
</dbReference>
<feature type="transmembrane region" description="Helical" evidence="17">
    <location>
        <begin position="13"/>
        <end position="33"/>
    </location>
</feature>
<evidence type="ECO:0000256" key="5">
    <source>
        <dbReference type="ARBA" id="ARBA00022553"/>
    </source>
</evidence>
<dbReference type="Pfam" id="PF00512">
    <property type="entry name" value="HisKA"/>
    <property type="match status" value="1"/>
</dbReference>
<evidence type="ECO:0000256" key="7">
    <source>
        <dbReference type="ARBA" id="ARBA00022692"/>
    </source>
</evidence>
<sequence>MTKKLTWSVPVKFGLLSLGISLIGMLGISSLIYSNSSELLEQQALNRLHDDLQREESMLLNNVKTLHEDLGLLSRDSAIHGIIRAQKSEGYDERENMTFAMWQERLTTLTGTMLKQRPSYLAIQLQPIATEQATLLDIERQGGIVLSRQNETRQLNRFDTRYPDDLSTVVSDRIRFTTPRLLKQNGRIIFPPQSVVYASQAIRDQRGAIYAVLTVQIDFDQMFSARDHSNSNINYFATDLEGHYFTHPNIEKNWAYELYPDQHLSNDIPELVDAGLFRLSQNEPELSIRSGDEGVVLRYVQLTDFGFKDNILLGAETDLDYLHQESAGLLKTISILMLFGGFLLAIATTIIAYGLTRPLQRLKLAADEVSAGNINADIPITGDDEVASLGRSMQAMLEHLKRSHQDLEEVNDSLEMKVEQRTSELELALKQAKAAAIAKAQFLATMSHEIRTPLNGVLGMTELLLSTPLNMLQRNHLETVKRSGETLLNLLNDILDLSKIEAGKLSINITDFNPNELLENCVMLFADTANQKGLDVIPVTLPKLPQMLKGDPDRISQVLMNLVNNAIKFTDKGEVVVKLDTLLEDHQKIVLRFSVADTGIGISNEAQARLFQKFVQLDSTSTRKYGGTGLGLAISRQLVELMGGEIKLNSIEGAGTKIWFDLTFEKGKKALDLTAEYRELLQQTSTLIVDDNSTNRELLQHIVVSWGMSSGSEASAEDALVRLLRRAQEGNPYQLVLSDQMMPDIDGLGLAKMIQQQPTLAGLKLIMLSSMDLPDQNELNALNIHTYLRKPFRQSELYNAIIHTMNDECLDSVSTPSSHNPIDVNDALAARIGAKILLAEDTPVNQQVTLGMLKQLGFSATLAEDGAQAFAEYQKELYDLVLMDIQMPIMDGYEATSSIRALEMKLGRHTPIVALTAHAMNGDRELCLEKGMDDHLAKPLAKQALIEALIRWLPVHQGVSSIETADKQPAPVEYLAPATSQAQEKVEVNSEAKVEVEAVVNNAEASALATSEPRSEANHEAYNIKVLRQLYNDLGHMSLKPLLTTFDSSLPELFQQLESSIANQQSDQVKKTSHRIKGSARSLGAITLGQQAEQMEHCALDNDYQGMALKLVEIRQSIDALHQALSSPEITELCHE</sequence>
<evidence type="ECO:0000256" key="15">
    <source>
        <dbReference type="PROSITE-ProRule" id="PRU00169"/>
    </source>
</evidence>
<dbReference type="SUPFAM" id="SSF52172">
    <property type="entry name" value="CheY-like"/>
    <property type="match status" value="2"/>
</dbReference>
<dbReference type="EMBL" id="MTSM01000017">
    <property type="protein sequence ID" value="OPX54846.1"/>
    <property type="molecule type" value="Genomic_DNA"/>
</dbReference>
<dbReference type="PRINTS" id="PR00344">
    <property type="entry name" value="BCTRLSENSOR"/>
</dbReference>
<reference evidence="22 23" key="1">
    <citation type="submission" date="2017-01" db="EMBL/GenBank/DDBJ databases">
        <title>Genome Sequencing of a Marine Spirillum, Oceanospirillum multiglobuliferum ATCC 33336, from Japan.</title>
        <authorList>
            <person name="Carney J.G."/>
            <person name="Trachtenberg A.M."/>
            <person name="Rheaume B.A."/>
            <person name="Linnane J.D."/>
            <person name="Pitts N.L."/>
            <person name="Mykles D.L."/>
            <person name="Maclea K.S."/>
        </authorList>
    </citation>
    <scope>NUCLEOTIDE SEQUENCE [LARGE SCALE GENOMIC DNA]</scope>
    <source>
        <strain evidence="22 23">ATCC 33336</strain>
    </source>
</reference>
<evidence type="ECO:0000256" key="9">
    <source>
        <dbReference type="ARBA" id="ARBA00022777"/>
    </source>
</evidence>
<evidence type="ECO:0000256" key="12">
    <source>
        <dbReference type="ARBA" id="ARBA00023012"/>
    </source>
</evidence>
<keyword evidence="9" id="KW-0418">Kinase</keyword>
<dbReference type="FunFam" id="3.30.565.10:FF:000010">
    <property type="entry name" value="Sensor histidine kinase RcsC"/>
    <property type="match status" value="1"/>
</dbReference>
<dbReference type="PANTHER" id="PTHR45339">
    <property type="entry name" value="HYBRID SIGNAL TRANSDUCTION HISTIDINE KINASE J"/>
    <property type="match status" value="1"/>
</dbReference>